<evidence type="ECO:0000313" key="3">
    <source>
        <dbReference type="EMBL" id="MDO5973529.1"/>
    </source>
</evidence>
<organism evidence="3 4">
    <name type="scientific">Flavivirga jejuensis</name>
    <dbReference type="NCBI Taxonomy" id="870487"/>
    <lineage>
        <taxon>Bacteria</taxon>
        <taxon>Pseudomonadati</taxon>
        <taxon>Bacteroidota</taxon>
        <taxon>Flavobacteriia</taxon>
        <taxon>Flavobacteriales</taxon>
        <taxon>Flavobacteriaceae</taxon>
        <taxon>Flavivirga</taxon>
    </lineage>
</organism>
<dbReference type="Pfam" id="PF19808">
    <property type="entry name" value="DUF6291"/>
    <property type="match status" value="1"/>
</dbReference>
<feature type="domain" description="DUF6291" evidence="2">
    <location>
        <begin position="7"/>
        <end position="84"/>
    </location>
</feature>
<proteinExistence type="predicted"/>
<reference evidence="3" key="1">
    <citation type="submission" date="2023-07" db="EMBL/GenBank/DDBJ databases">
        <title>Two novel species in the genus Flavivirga.</title>
        <authorList>
            <person name="Kwon K."/>
        </authorList>
    </citation>
    <scope>NUCLEOTIDE SEQUENCE</scope>
    <source>
        <strain evidence="3">KACC 14158</strain>
    </source>
</reference>
<name>A0ABT8WK45_9FLAO</name>
<evidence type="ECO:0000313" key="4">
    <source>
        <dbReference type="Proteomes" id="UP001176806"/>
    </source>
</evidence>
<keyword evidence="4" id="KW-1185">Reference proteome</keyword>
<feature type="region of interest" description="Disordered" evidence="1">
    <location>
        <begin position="74"/>
        <end position="128"/>
    </location>
</feature>
<feature type="compositionally biased region" description="Basic and acidic residues" evidence="1">
    <location>
        <begin position="98"/>
        <end position="128"/>
    </location>
</feature>
<dbReference type="InterPro" id="IPR046258">
    <property type="entry name" value="DUF6291"/>
</dbReference>
<evidence type="ECO:0000259" key="2">
    <source>
        <dbReference type="Pfam" id="PF19808"/>
    </source>
</evidence>
<feature type="compositionally biased region" description="Basic and acidic residues" evidence="1">
    <location>
        <begin position="196"/>
        <end position="206"/>
    </location>
</feature>
<dbReference type="Proteomes" id="UP001176806">
    <property type="component" value="Unassembled WGS sequence"/>
</dbReference>
<accession>A0ABT8WK45</accession>
<dbReference type="EMBL" id="JAUOEL010000001">
    <property type="protein sequence ID" value="MDO5973529.1"/>
    <property type="molecule type" value="Genomic_DNA"/>
</dbReference>
<sequence>MTQDKKSFIIHLDSLDVLDELSLEQKGELIDAMRDYHKGRDLKLSGLMKAIFIPFKNQFVRDDSKYGIICERNRINGSKGGRPKKPKEPNGLIANQDLPKKADNENDSDSKKEDDNKKDSDKSPRAIDILKKEKQSELNVLWMQNKNQIPDSKKLIESFNAKMELEVAQGKMTFDANELMPRFKGYVIQWGANTKESKARFDKTPEPDSWESGKLPRRN</sequence>
<feature type="region of interest" description="Disordered" evidence="1">
    <location>
        <begin position="196"/>
        <end position="219"/>
    </location>
</feature>
<protein>
    <submittedName>
        <fullName evidence="3">DUF6291 domain-containing protein</fullName>
    </submittedName>
</protein>
<gene>
    <name evidence="3" type="ORF">Q4Q40_04960</name>
</gene>
<evidence type="ECO:0000256" key="1">
    <source>
        <dbReference type="SAM" id="MobiDB-lite"/>
    </source>
</evidence>
<dbReference type="RefSeq" id="WP_303300622.1">
    <property type="nucleotide sequence ID" value="NZ_BAABDA010000042.1"/>
</dbReference>
<comment type="caution">
    <text evidence="3">The sequence shown here is derived from an EMBL/GenBank/DDBJ whole genome shotgun (WGS) entry which is preliminary data.</text>
</comment>